<feature type="compositionally biased region" description="Basic and acidic residues" evidence="1">
    <location>
        <begin position="276"/>
        <end position="287"/>
    </location>
</feature>
<dbReference type="EMBL" id="KZ857429">
    <property type="protein sequence ID" value="RDX46203.1"/>
    <property type="molecule type" value="Genomic_DNA"/>
</dbReference>
<accession>A0A371D108</accession>
<evidence type="ECO:0000313" key="3">
    <source>
        <dbReference type="Proteomes" id="UP000256964"/>
    </source>
</evidence>
<reference evidence="2 3" key="1">
    <citation type="journal article" date="2018" name="Biotechnol. Biofuels">
        <title>Integrative visual omics of the white-rot fungus Polyporus brumalis exposes the biotechnological potential of its oxidative enzymes for delignifying raw plant biomass.</title>
        <authorList>
            <person name="Miyauchi S."/>
            <person name="Rancon A."/>
            <person name="Drula E."/>
            <person name="Hage H."/>
            <person name="Chaduli D."/>
            <person name="Favel A."/>
            <person name="Grisel S."/>
            <person name="Henrissat B."/>
            <person name="Herpoel-Gimbert I."/>
            <person name="Ruiz-Duenas F.J."/>
            <person name="Chevret D."/>
            <person name="Hainaut M."/>
            <person name="Lin J."/>
            <person name="Wang M."/>
            <person name="Pangilinan J."/>
            <person name="Lipzen A."/>
            <person name="Lesage-Meessen L."/>
            <person name="Navarro D."/>
            <person name="Riley R."/>
            <person name="Grigoriev I.V."/>
            <person name="Zhou S."/>
            <person name="Raouche S."/>
            <person name="Rosso M.N."/>
        </authorList>
    </citation>
    <scope>NUCLEOTIDE SEQUENCE [LARGE SCALE GENOMIC DNA]</scope>
    <source>
        <strain evidence="2 3">BRFM 1820</strain>
    </source>
</reference>
<evidence type="ECO:0000313" key="2">
    <source>
        <dbReference type="EMBL" id="RDX46203.1"/>
    </source>
</evidence>
<proteinExistence type="predicted"/>
<evidence type="ECO:0000256" key="1">
    <source>
        <dbReference type="SAM" id="MobiDB-lite"/>
    </source>
</evidence>
<protein>
    <submittedName>
        <fullName evidence="2">Uncharacterized protein</fullName>
    </submittedName>
</protein>
<keyword evidence="3" id="KW-1185">Reference proteome</keyword>
<dbReference type="Proteomes" id="UP000256964">
    <property type="component" value="Unassembled WGS sequence"/>
</dbReference>
<name>A0A371D108_9APHY</name>
<sequence length="305" mass="34707">MLLLGYPKKSGEEVEEVILRVQGFLQEAHLPPIRNNHIPRNHARLMDMKQSITLVGFGAERFDCAVRGLGSIYQYFNRHVARTGSRLREWTPGRDGANVTLTFANRYLSSAKDAVGESPADLADIIDPFNVLRPLLQTETHTQDNVVEYWQRQDDKLTFHSEHFVRIKPDAFSVSNMVEVQIGFIAVKTGRTEYIFLPKLRSICLLNRAAEKVSLLHQWILSTMTLTMVGQDYNTIAIRNLSQKKRISPLKKVKRKVGYGEDASEPSQEEGPPQEQMKRLRLTDQKLAEGQQEQVEGPDESAMSM</sequence>
<organism evidence="2 3">
    <name type="scientific">Lentinus brumalis</name>
    <dbReference type="NCBI Taxonomy" id="2498619"/>
    <lineage>
        <taxon>Eukaryota</taxon>
        <taxon>Fungi</taxon>
        <taxon>Dikarya</taxon>
        <taxon>Basidiomycota</taxon>
        <taxon>Agaricomycotina</taxon>
        <taxon>Agaricomycetes</taxon>
        <taxon>Polyporales</taxon>
        <taxon>Polyporaceae</taxon>
        <taxon>Lentinus</taxon>
    </lineage>
</organism>
<dbReference type="STRING" id="139420.A0A371D108"/>
<dbReference type="OrthoDB" id="3267069at2759"/>
<feature type="region of interest" description="Disordered" evidence="1">
    <location>
        <begin position="252"/>
        <end position="305"/>
    </location>
</feature>
<dbReference type="AlphaFoldDB" id="A0A371D108"/>
<gene>
    <name evidence="2" type="ORF">OH76DRAFT_1356344</name>
</gene>